<dbReference type="EMBL" id="CAJOBD010044181">
    <property type="protein sequence ID" value="CAF4330019.1"/>
    <property type="molecule type" value="Genomic_DNA"/>
</dbReference>
<gene>
    <name evidence="1" type="ORF">JBS370_LOCUS41280</name>
</gene>
<name>A0A820JR40_9BILA</name>
<sequence>AEQSRQANVTAVEDDARTAGLIGKALDEAGDDLIELRRFEAAEGTANQLSKSRNIKKIFENLPSPASSKALPIKPAVRASSSTAVTFA</sequence>
<dbReference type="Proteomes" id="UP000663836">
    <property type="component" value="Unassembled WGS sequence"/>
</dbReference>
<organism evidence="1 2">
    <name type="scientific">Rotaria sordida</name>
    <dbReference type="NCBI Taxonomy" id="392033"/>
    <lineage>
        <taxon>Eukaryota</taxon>
        <taxon>Metazoa</taxon>
        <taxon>Spiralia</taxon>
        <taxon>Gnathifera</taxon>
        <taxon>Rotifera</taxon>
        <taxon>Eurotatoria</taxon>
        <taxon>Bdelloidea</taxon>
        <taxon>Philodinida</taxon>
        <taxon>Philodinidae</taxon>
        <taxon>Rotaria</taxon>
    </lineage>
</organism>
<proteinExistence type="predicted"/>
<accession>A0A820JR40</accession>
<dbReference type="AlphaFoldDB" id="A0A820JR40"/>
<evidence type="ECO:0000313" key="2">
    <source>
        <dbReference type="Proteomes" id="UP000663836"/>
    </source>
</evidence>
<feature type="non-terminal residue" evidence="1">
    <location>
        <position position="1"/>
    </location>
</feature>
<evidence type="ECO:0000313" key="1">
    <source>
        <dbReference type="EMBL" id="CAF4330019.1"/>
    </source>
</evidence>
<reference evidence="1" key="1">
    <citation type="submission" date="2021-02" db="EMBL/GenBank/DDBJ databases">
        <authorList>
            <person name="Nowell W R."/>
        </authorList>
    </citation>
    <scope>NUCLEOTIDE SEQUENCE</scope>
</reference>
<protein>
    <submittedName>
        <fullName evidence="1">Uncharacterized protein</fullName>
    </submittedName>
</protein>
<comment type="caution">
    <text evidence="1">The sequence shown here is derived from an EMBL/GenBank/DDBJ whole genome shotgun (WGS) entry which is preliminary data.</text>
</comment>